<organism evidence="2 3">
    <name type="scientific">Novosphingobium resinovorum</name>
    <dbReference type="NCBI Taxonomy" id="158500"/>
    <lineage>
        <taxon>Bacteria</taxon>
        <taxon>Pseudomonadati</taxon>
        <taxon>Pseudomonadota</taxon>
        <taxon>Alphaproteobacteria</taxon>
        <taxon>Sphingomonadales</taxon>
        <taxon>Sphingomonadaceae</taxon>
        <taxon>Novosphingobium</taxon>
    </lineage>
</organism>
<keyword evidence="3" id="KW-1185">Reference proteome</keyword>
<reference evidence="3" key="1">
    <citation type="journal article" date="2017" name="J. Biotechnol.">
        <title>Complete genome sequence of Novosphingobium resinovorum SA1, a versatile xenobiotic-degrading bacterium capable of utilizing sulfanilic acid.</title>
        <authorList>
            <person name="Hegedus B."/>
            <person name="Kos P.B."/>
            <person name="Balint B."/>
            <person name="Maroti G."/>
            <person name="Gan H.M."/>
            <person name="Perei K."/>
            <person name="Rakhely G."/>
        </authorList>
    </citation>
    <scope>NUCLEOTIDE SEQUENCE [LARGE SCALE GENOMIC DNA]</scope>
    <source>
        <strain evidence="3">SA1</strain>
    </source>
</reference>
<evidence type="ECO:0000313" key="2">
    <source>
        <dbReference type="EMBL" id="AOR76329.1"/>
    </source>
</evidence>
<evidence type="ECO:0000313" key="3">
    <source>
        <dbReference type="Proteomes" id="UP000094626"/>
    </source>
</evidence>
<feature type="compositionally biased region" description="Polar residues" evidence="1">
    <location>
        <begin position="136"/>
        <end position="147"/>
    </location>
</feature>
<evidence type="ECO:0008006" key="4">
    <source>
        <dbReference type="Google" id="ProtNLM"/>
    </source>
</evidence>
<dbReference type="AlphaFoldDB" id="A0A1D8A2J4"/>
<dbReference type="InterPro" id="IPR018738">
    <property type="entry name" value="DUF2280"/>
</dbReference>
<name>A0A1D8A2J4_9SPHN</name>
<dbReference type="EMBL" id="CP017075">
    <property type="protein sequence ID" value="AOR76329.1"/>
    <property type="molecule type" value="Genomic_DNA"/>
</dbReference>
<evidence type="ECO:0000256" key="1">
    <source>
        <dbReference type="SAM" id="MobiDB-lite"/>
    </source>
</evidence>
<dbReference type="KEGG" id="nre:BES08_05805"/>
<protein>
    <recommendedName>
        <fullName evidence="4">DUF2280 domain-containing protein</fullName>
    </recommendedName>
</protein>
<dbReference type="OrthoDB" id="9813753at2"/>
<feature type="region of interest" description="Disordered" evidence="1">
    <location>
        <begin position="136"/>
        <end position="165"/>
    </location>
</feature>
<proteinExistence type="predicted"/>
<dbReference type="Proteomes" id="UP000094626">
    <property type="component" value="Chromosome"/>
</dbReference>
<dbReference type="RefSeq" id="WP_069707785.1">
    <property type="nucleotide sequence ID" value="NZ_CP017075.1"/>
</dbReference>
<gene>
    <name evidence="2" type="ORF">BES08_05805</name>
</gene>
<accession>A0A1D8A2J4</accession>
<sequence>MALKPKRKRPERRLDDTAKAYIVHALAMFDTPTMVSKSLKEDLGVDASPQLVESYNPTKRAGRNLSDKWKTMFEEARKAFLEDASSIPIANRSARLRALQRMATKAEHMGNMAMVSKLLEQAAKEMGNAFTNKIDLQSSDGTMSPPSLNDFYGGLRKAQEGNADG</sequence>
<dbReference type="Pfam" id="PF10045">
    <property type="entry name" value="DUF2280"/>
    <property type="match status" value="1"/>
</dbReference>